<keyword evidence="6" id="KW-1185">Reference proteome</keyword>
<dbReference type="SMART" id="SM00236">
    <property type="entry name" value="fCBD"/>
    <property type="match status" value="1"/>
</dbReference>
<dbReference type="SUPFAM" id="SSF57180">
    <property type="entry name" value="Cellulose-binding domain"/>
    <property type="match status" value="1"/>
</dbReference>
<reference evidence="5 6" key="1">
    <citation type="journal article" date="2024" name="Commun. Biol.">
        <title>Comparative genomic analysis of thermophilic fungi reveals convergent evolutionary adaptations and gene losses.</title>
        <authorList>
            <person name="Steindorff A.S."/>
            <person name="Aguilar-Pontes M.V."/>
            <person name="Robinson A.J."/>
            <person name="Andreopoulos B."/>
            <person name="LaButti K."/>
            <person name="Kuo A."/>
            <person name="Mondo S."/>
            <person name="Riley R."/>
            <person name="Otillar R."/>
            <person name="Haridas S."/>
            <person name="Lipzen A."/>
            <person name="Grimwood J."/>
            <person name="Schmutz J."/>
            <person name="Clum A."/>
            <person name="Reid I.D."/>
            <person name="Moisan M.C."/>
            <person name="Butler G."/>
            <person name="Nguyen T.T.M."/>
            <person name="Dewar K."/>
            <person name="Conant G."/>
            <person name="Drula E."/>
            <person name="Henrissat B."/>
            <person name="Hansel C."/>
            <person name="Singer S."/>
            <person name="Hutchinson M.I."/>
            <person name="de Vries R.P."/>
            <person name="Natvig D.O."/>
            <person name="Powell A.J."/>
            <person name="Tsang A."/>
            <person name="Grigoriev I.V."/>
        </authorList>
    </citation>
    <scope>NUCLEOTIDE SEQUENCE [LARGE SCALE GENOMIC DNA]</scope>
    <source>
        <strain evidence="5 6">ATCC 22073</strain>
    </source>
</reference>
<dbReference type="GeneID" id="98126533"/>
<dbReference type="InterPro" id="IPR000254">
    <property type="entry name" value="CBD"/>
</dbReference>
<feature type="chain" id="PRO_5046460686" description="CBM1 domain-containing protein" evidence="3">
    <location>
        <begin position="19"/>
        <end position="301"/>
    </location>
</feature>
<evidence type="ECO:0000313" key="6">
    <source>
        <dbReference type="Proteomes" id="UP001600064"/>
    </source>
</evidence>
<feature type="domain" description="CBM1" evidence="4">
    <location>
        <begin position="266"/>
        <end position="301"/>
    </location>
</feature>
<gene>
    <name evidence="5" type="ORF">VTJ83DRAFT_5303</name>
</gene>
<feature type="signal peptide" evidence="3">
    <location>
        <begin position="1"/>
        <end position="18"/>
    </location>
</feature>
<keyword evidence="1 3" id="KW-0732">Signal</keyword>
<feature type="region of interest" description="Disordered" evidence="2">
    <location>
        <begin position="225"/>
        <end position="251"/>
    </location>
</feature>
<evidence type="ECO:0000256" key="3">
    <source>
        <dbReference type="SAM" id="SignalP"/>
    </source>
</evidence>
<dbReference type="PROSITE" id="PS51164">
    <property type="entry name" value="CBM1_2"/>
    <property type="match status" value="1"/>
</dbReference>
<dbReference type="PROSITE" id="PS00562">
    <property type="entry name" value="CBM1_1"/>
    <property type="match status" value="1"/>
</dbReference>
<dbReference type="InterPro" id="IPR036514">
    <property type="entry name" value="SGNH_hydro_sf"/>
</dbReference>
<evidence type="ECO:0000313" key="5">
    <source>
        <dbReference type="EMBL" id="KAL2265951.1"/>
    </source>
</evidence>
<dbReference type="InterPro" id="IPR035971">
    <property type="entry name" value="CBD_sf"/>
</dbReference>
<dbReference type="Pfam" id="PF13472">
    <property type="entry name" value="Lipase_GDSL_2"/>
    <property type="match status" value="1"/>
</dbReference>
<dbReference type="InterPro" id="IPR013830">
    <property type="entry name" value="SGNH_hydro"/>
</dbReference>
<dbReference type="InterPro" id="IPR051532">
    <property type="entry name" value="Ester_Hydrolysis_Enzymes"/>
</dbReference>
<dbReference type="RefSeq" id="XP_070864678.1">
    <property type="nucleotide sequence ID" value="XM_071011889.1"/>
</dbReference>
<organism evidence="5 6">
    <name type="scientific">Remersonia thermophila</name>
    <dbReference type="NCBI Taxonomy" id="72144"/>
    <lineage>
        <taxon>Eukaryota</taxon>
        <taxon>Fungi</taxon>
        <taxon>Dikarya</taxon>
        <taxon>Ascomycota</taxon>
        <taxon>Pezizomycotina</taxon>
        <taxon>Sordariomycetes</taxon>
        <taxon>Sordariomycetidae</taxon>
        <taxon>Sordariales</taxon>
        <taxon>Sordariales incertae sedis</taxon>
        <taxon>Remersonia</taxon>
    </lineage>
</organism>
<dbReference type="SUPFAM" id="SSF52266">
    <property type="entry name" value="SGNH hydrolase"/>
    <property type="match status" value="1"/>
</dbReference>
<dbReference type="Proteomes" id="UP001600064">
    <property type="component" value="Unassembled WGS sequence"/>
</dbReference>
<evidence type="ECO:0000259" key="4">
    <source>
        <dbReference type="PROSITE" id="PS51164"/>
    </source>
</evidence>
<protein>
    <recommendedName>
        <fullName evidence="4">CBM1 domain-containing protein</fullName>
    </recommendedName>
</protein>
<feature type="compositionally biased region" description="Low complexity" evidence="2">
    <location>
        <begin position="229"/>
        <end position="245"/>
    </location>
</feature>
<proteinExistence type="predicted"/>
<evidence type="ECO:0000256" key="1">
    <source>
        <dbReference type="ARBA" id="ARBA00022729"/>
    </source>
</evidence>
<evidence type="ECO:0000256" key="2">
    <source>
        <dbReference type="SAM" id="MobiDB-lite"/>
    </source>
</evidence>
<accession>A0ABR4D6J3</accession>
<dbReference type="Gene3D" id="3.40.50.1110">
    <property type="entry name" value="SGNH hydrolase"/>
    <property type="match status" value="1"/>
</dbReference>
<comment type="caution">
    <text evidence="5">The sequence shown here is derived from an EMBL/GenBank/DDBJ whole genome shotgun (WGS) entry which is preliminary data.</text>
</comment>
<dbReference type="PANTHER" id="PTHR30383:SF2">
    <property type="entry name" value="CELLULOSE-BINDING PROTEIN"/>
    <property type="match status" value="1"/>
</dbReference>
<name>A0ABR4D6J3_9PEZI</name>
<dbReference type="CDD" id="cd01833">
    <property type="entry name" value="XynB_like"/>
    <property type="match status" value="1"/>
</dbReference>
<dbReference type="EMBL" id="JAZGUE010000005">
    <property type="protein sequence ID" value="KAL2265951.1"/>
    <property type="molecule type" value="Genomic_DNA"/>
</dbReference>
<dbReference type="PANTHER" id="PTHR30383">
    <property type="entry name" value="THIOESTERASE 1/PROTEASE 1/LYSOPHOSPHOLIPASE L1"/>
    <property type="match status" value="1"/>
</dbReference>
<sequence length="301" mass="32414">MRFSLAALTAGLAATASGQKVKVMLLGDSLTEISCWRPMVWNQLIQAGVADKVDFVGSQNGIGGSCPRPSGFDTNHEGHSGWQAYDIARQYISGWMQTYRPDIVQFMLGTNDVNIGKRNAQSIIDSYTSLLRTMRSVNPRVKVIIDKIIPTSWSDATIEQVNNLIPGWVQSNTTPESPIVIADCSRANGYTNNMLAGDGVHTNQQGDEFIARQIGPKLIQFVNDVLGGSTPSPTSTSAPPAVTTPTNPPPATLTTVVVPPPQPTANCASRWGQCGGNGWQGPTCCSQGTCRRQNDWYSQCI</sequence>
<dbReference type="Pfam" id="PF00734">
    <property type="entry name" value="CBM_1"/>
    <property type="match status" value="1"/>
</dbReference>